<accession>A0A225WKW4</accession>
<comment type="caution">
    <text evidence="1">The sequence shown here is derived from an EMBL/GenBank/DDBJ whole genome shotgun (WGS) entry which is preliminary data.</text>
</comment>
<proteinExistence type="predicted"/>
<sequence>MFDMPPIKIWAGEKIHILFLIHGVPSGRTELNELDEYPDGHLYACQENAWMDSVTKWVNN</sequence>
<organism evidence="1 2">
    <name type="scientific">Phytophthora megakarya</name>
    <dbReference type="NCBI Taxonomy" id="4795"/>
    <lineage>
        <taxon>Eukaryota</taxon>
        <taxon>Sar</taxon>
        <taxon>Stramenopiles</taxon>
        <taxon>Oomycota</taxon>
        <taxon>Peronosporomycetes</taxon>
        <taxon>Peronosporales</taxon>
        <taxon>Peronosporaceae</taxon>
        <taxon>Phytophthora</taxon>
    </lineage>
</organism>
<gene>
    <name evidence="1" type="ORF">PHMEG_0008414</name>
</gene>
<evidence type="ECO:0000313" key="2">
    <source>
        <dbReference type="Proteomes" id="UP000198211"/>
    </source>
</evidence>
<dbReference type="AlphaFoldDB" id="A0A225WKW4"/>
<dbReference type="EMBL" id="NBNE01000723">
    <property type="protein sequence ID" value="OWZ17627.1"/>
    <property type="molecule type" value="Genomic_DNA"/>
</dbReference>
<dbReference type="Proteomes" id="UP000198211">
    <property type="component" value="Unassembled WGS sequence"/>
</dbReference>
<evidence type="ECO:0000313" key="1">
    <source>
        <dbReference type="EMBL" id="OWZ17627.1"/>
    </source>
</evidence>
<keyword evidence="2" id="KW-1185">Reference proteome</keyword>
<dbReference type="OrthoDB" id="79182at2759"/>
<reference evidence="2" key="1">
    <citation type="submission" date="2017-03" db="EMBL/GenBank/DDBJ databases">
        <title>Phytopthora megakarya and P. palmivora, two closely related causual agents of cacao black pod achieved similar genome size and gene model numbers by different mechanisms.</title>
        <authorList>
            <person name="Ali S."/>
            <person name="Shao J."/>
            <person name="Larry D.J."/>
            <person name="Kronmiller B."/>
            <person name="Shen D."/>
            <person name="Strem M.D."/>
            <person name="Melnick R.L."/>
            <person name="Guiltinan M.J."/>
            <person name="Tyler B.M."/>
            <person name="Meinhardt L.W."/>
            <person name="Bailey B.A."/>
        </authorList>
    </citation>
    <scope>NUCLEOTIDE SEQUENCE [LARGE SCALE GENOMIC DNA]</scope>
    <source>
        <strain evidence="2">zdho120</strain>
    </source>
</reference>
<protein>
    <submittedName>
        <fullName evidence="1">Uncharacterized protein</fullName>
    </submittedName>
</protein>
<name>A0A225WKW4_9STRA</name>